<proteinExistence type="predicted"/>
<evidence type="ECO:0000256" key="1">
    <source>
        <dbReference type="SAM" id="MobiDB-lite"/>
    </source>
</evidence>
<dbReference type="Proteomes" id="UP000054538">
    <property type="component" value="Unassembled WGS sequence"/>
</dbReference>
<dbReference type="AlphaFoldDB" id="A0A0D0D4G2"/>
<name>A0A0D0D4G2_9AGAM</name>
<dbReference type="InParanoid" id="A0A0D0D4G2"/>
<evidence type="ECO:0000313" key="3">
    <source>
        <dbReference type="Proteomes" id="UP000054538"/>
    </source>
</evidence>
<feature type="region of interest" description="Disordered" evidence="1">
    <location>
        <begin position="95"/>
        <end position="151"/>
    </location>
</feature>
<reference evidence="2 3" key="1">
    <citation type="submission" date="2014-04" db="EMBL/GenBank/DDBJ databases">
        <authorList>
            <consortium name="DOE Joint Genome Institute"/>
            <person name="Kuo A."/>
            <person name="Kohler A."/>
            <person name="Jargeat P."/>
            <person name="Nagy L.G."/>
            <person name="Floudas D."/>
            <person name="Copeland A."/>
            <person name="Barry K.W."/>
            <person name="Cichocki N."/>
            <person name="Veneault-Fourrey C."/>
            <person name="LaButti K."/>
            <person name="Lindquist E.A."/>
            <person name="Lipzen A."/>
            <person name="Lundell T."/>
            <person name="Morin E."/>
            <person name="Murat C."/>
            <person name="Sun H."/>
            <person name="Tunlid A."/>
            <person name="Henrissat B."/>
            <person name="Grigoriev I.V."/>
            <person name="Hibbett D.S."/>
            <person name="Martin F."/>
            <person name="Nordberg H.P."/>
            <person name="Cantor M.N."/>
            <person name="Hua S.X."/>
        </authorList>
    </citation>
    <scope>NUCLEOTIDE SEQUENCE [LARGE SCALE GENOMIC DNA]</scope>
    <source>
        <strain evidence="2 3">Ve08.2h10</strain>
    </source>
</reference>
<accession>A0A0D0D4G2</accession>
<evidence type="ECO:0000313" key="2">
    <source>
        <dbReference type="EMBL" id="KIK78481.1"/>
    </source>
</evidence>
<dbReference type="EMBL" id="KN826575">
    <property type="protein sequence ID" value="KIK78481.1"/>
    <property type="molecule type" value="Genomic_DNA"/>
</dbReference>
<feature type="compositionally biased region" description="Basic and acidic residues" evidence="1">
    <location>
        <begin position="96"/>
        <end position="105"/>
    </location>
</feature>
<keyword evidence="3" id="KW-1185">Reference proteome</keyword>
<protein>
    <submittedName>
        <fullName evidence="2">Uncharacterized protein</fullName>
    </submittedName>
</protein>
<sequence>MARVDTPDKGPKEGMLWNLVDTPWIRKKELGDNATSHLSCNRNETQPRSFALRVRNLLQLPGGIPVLLTCQGAFVSHCVFHAGSDGFTLQTSKTRRGVDLSDRSGLKHGQRVYTDANDDGRASKRNYEDTGSEKNPERSSMDIQVVDSEAD</sequence>
<organism evidence="2 3">
    <name type="scientific">Paxillus rubicundulus Ve08.2h10</name>
    <dbReference type="NCBI Taxonomy" id="930991"/>
    <lineage>
        <taxon>Eukaryota</taxon>
        <taxon>Fungi</taxon>
        <taxon>Dikarya</taxon>
        <taxon>Basidiomycota</taxon>
        <taxon>Agaricomycotina</taxon>
        <taxon>Agaricomycetes</taxon>
        <taxon>Agaricomycetidae</taxon>
        <taxon>Boletales</taxon>
        <taxon>Paxilineae</taxon>
        <taxon>Paxillaceae</taxon>
        <taxon>Paxillus</taxon>
    </lineage>
</organism>
<dbReference type="HOGENOM" id="CLU_1732062_0_0_1"/>
<gene>
    <name evidence="2" type="ORF">PAXRUDRAFT_28607</name>
</gene>
<feature type="compositionally biased region" description="Basic and acidic residues" evidence="1">
    <location>
        <begin position="118"/>
        <end position="140"/>
    </location>
</feature>
<reference evidence="3" key="2">
    <citation type="submission" date="2015-01" db="EMBL/GenBank/DDBJ databases">
        <title>Evolutionary Origins and Diversification of the Mycorrhizal Mutualists.</title>
        <authorList>
            <consortium name="DOE Joint Genome Institute"/>
            <consortium name="Mycorrhizal Genomics Consortium"/>
            <person name="Kohler A."/>
            <person name="Kuo A."/>
            <person name="Nagy L.G."/>
            <person name="Floudas D."/>
            <person name="Copeland A."/>
            <person name="Barry K.W."/>
            <person name="Cichocki N."/>
            <person name="Veneault-Fourrey C."/>
            <person name="LaButti K."/>
            <person name="Lindquist E.A."/>
            <person name="Lipzen A."/>
            <person name="Lundell T."/>
            <person name="Morin E."/>
            <person name="Murat C."/>
            <person name="Riley R."/>
            <person name="Ohm R."/>
            <person name="Sun H."/>
            <person name="Tunlid A."/>
            <person name="Henrissat B."/>
            <person name="Grigoriev I.V."/>
            <person name="Hibbett D.S."/>
            <person name="Martin F."/>
        </authorList>
    </citation>
    <scope>NUCLEOTIDE SEQUENCE [LARGE SCALE GENOMIC DNA]</scope>
    <source>
        <strain evidence="3">Ve08.2h10</strain>
    </source>
</reference>